<evidence type="ECO:0000256" key="3">
    <source>
        <dbReference type="ARBA" id="ARBA00022692"/>
    </source>
</evidence>
<dbReference type="AlphaFoldDB" id="A0A2U1D1F7"/>
<feature type="transmembrane region" description="Helical" evidence="10">
    <location>
        <begin position="407"/>
        <end position="428"/>
    </location>
</feature>
<evidence type="ECO:0000256" key="1">
    <source>
        <dbReference type="ARBA" id="ARBA00004141"/>
    </source>
</evidence>
<feature type="transmembrane region" description="Helical" evidence="10">
    <location>
        <begin position="169"/>
        <end position="193"/>
    </location>
</feature>
<dbReference type="SUPFAM" id="SSF81340">
    <property type="entry name" value="Clc chloride channel"/>
    <property type="match status" value="1"/>
</dbReference>
<evidence type="ECO:0000256" key="8">
    <source>
        <dbReference type="ARBA" id="ARBA00023214"/>
    </source>
</evidence>
<accession>A0A2U1D1F7</accession>
<organism evidence="12 13">
    <name type="scientific">Tamilnaduibacter salinus</name>
    <dbReference type="NCBI Taxonomy" id="1484056"/>
    <lineage>
        <taxon>Bacteria</taxon>
        <taxon>Pseudomonadati</taxon>
        <taxon>Pseudomonadota</taxon>
        <taxon>Gammaproteobacteria</taxon>
        <taxon>Pseudomonadales</taxon>
        <taxon>Marinobacteraceae</taxon>
        <taxon>Tamilnaduibacter</taxon>
    </lineage>
</organism>
<keyword evidence="3 10" id="KW-0812">Transmembrane</keyword>
<evidence type="ECO:0000256" key="6">
    <source>
        <dbReference type="ARBA" id="ARBA00023136"/>
    </source>
</evidence>
<feature type="transmembrane region" description="Helical" evidence="10">
    <location>
        <begin position="283"/>
        <end position="300"/>
    </location>
</feature>
<dbReference type="Gene3D" id="3.10.580.10">
    <property type="entry name" value="CBS-domain"/>
    <property type="match status" value="1"/>
</dbReference>
<proteinExistence type="predicted"/>
<dbReference type="EMBL" id="QEKQ01000001">
    <property type="protein sequence ID" value="PVY79101.1"/>
    <property type="molecule type" value="Genomic_DNA"/>
</dbReference>
<name>A0A2U1D1F7_9GAMM</name>
<dbReference type="SUPFAM" id="SSF54631">
    <property type="entry name" value="CBS-domain pair"/>
    <property type="match status" value="1"/>
</dbReference>
<evidence type="ECO:0000313" key="13">
    <source>
        <dbReference type="Proteomes" id="UP000245887"/>
    </source>
</evidence>
<feature type="transmembrane region" description="Helical" evidence="10">
    <location>
        <begin position="244"/>
        <end position="263"/>
    </location>
</feature>
<dbReference type="InterPro" id="IPR046342">
    <property type="entry name" value="CBS_dom_sf"/>
</dbReference>
<keyword evidence="2" id="KW-0813">Transport</keyword>
<evidence type="ECO:0000256" key="7">
    <source>
        <dbReference type="ARBA" id="ARBA00023173"/>
    </source>
</evidence>
<comment type="caution">
    <text evidence="12">The sequence shown here is derived from an EMBL/GenBank/DDBJ whole genome shotgun (WGS) entry which is preliminary data.</text>
</comment>
<evidence type="ECO:0000256" key="9">
    <source>
        <dbReference type="ARBA" id="ARBA00023303"/>
    </source>
</evidence>
<dbReference type="InterPro" id="IPR000644">
    <property type="entry name" value="CBS_dom"/>
</dbReference>
<feature type="transmembrane region" description="Helical" evidence="10">
    <location>
        <begin position="69"/>
        <end position="95"/>
    </location>
</feature>
<feature type="transmembrane region" description="Helical" evidence="10">
    <location>
        <begin position="374"/>
        <end position="401"/>
    </location>
</feature>
<feature type="domain" description="CBS" evidence="11">
    <location>
        <begin position="526"/>
        <end position="572"/>
    </location>
</feature>
<dbReference type="CDD" id="cd00400">
    <property type="entry name" value="Voltage_gated_ClC"/>
    <property type="match status" value="1"/>
</dbReference>
<dbReference type="GO" id="GO:0005254">
    <property type="term" value="F:chloride channel activity"/>
    <property type="evidence" value="ECO:0007669"/>
    <property type="project" value="UniProtKB-KW"/>
</dbReference>
<protein>
    <submittedName>
        <fullName evidence="12">CIC family chloride channel protein</fullName>
    </submittedName>
</protein>
<evidence type="ECO:0000313" key="12">
    <source>
        <dbReference type="EMBL" id="PVY79101.1"/>
    </source>
</evidence>
<keyword evidence="7" id="KW-0869">Chloride channel</keyword>
<feature type="transmembrane region" description="Helical" evidence="10">
    <location>
        <begin position="321"/>
        <end position="342"/>
    </location>
</feature>
<keyword evidence="8" id="KW-0868">Chloride</keyword>
<reference evidence="12 13" key="1">
    <citation type="submission" date="2018-04" db="EMBL/GenBank/DDBJ databases">
        <title>Genomic Encyclopedia of Type Strains, Phase IV (KMG-IV): sequencing the most valuable type-strain genomes for metagenomic binning, comparative biology and taxonomic classification.</title>
        <authorList>
            <person name="Goeker M."/>
        </authorList>
    </citation>
    <scope>NUCLEOTIDE SEQUENCE [LARGE SCALE GENOMIC DNA]</scope>
    <source>
        <strain evidence="12 13">DSM 28688</strain>
    </source>
</reference>
<keyword evidence="9" id="KW-0407">Ion channel</keyword>
<feature type="transmembrane region" description="Helical" evidence="10">
    <location>
        <begin position="205"/>
        <end position="224"/>
    </location>
</feature>
<dbReference type="Proteomes" id="UP000245887">
    <property type="component" value="Unassembled WGS sequence"/>
</dbReference>
<evidence type="ECO:0000256" key="10">
    <source>
        <dbReference type="SAM" id="Phobius"/>
    </source>
</evidence>
<keyword evidence="4 10" id="KW-1133">Transmembrane helix</keyword>
<dbReference type="PANTHER" id="PTHR43427">
    <property type="entry name" value="CHLORIDE CHANNEL PROTEIN CLC-E"/>
    <property type="match status" value="1"/>
</dbReference>
<evidence type="ECO:0000256" key="5">
    <source>
        <dbReference type="ARBA" id="ARBA00023065"/>
    </source>
</evidence>
<evidence type="ECO:0000259" key="11">
    <source>
        <dbReference type="Pfam" id="PF00571"/>
    </source>
</evidence>
<dbReference type="PANTHER" id="PTHR43427:SF6">
    <property type="entry name" value="CHLORIDE CHANNEL PROTEIN CLC-E"/>
    <property type="match status" value="1"/>
</dbReference>
<feature type="transmembrane region" description="Helical" evidence="10">
    <location>
        <begin position="348"/>
        <end position="367"/>
    </location>
</feature>
<evidence type="ECO:0000256" key="4">
    <source>
        <dbReference type="ARBA" id="ARBA00022989"/>
    </source>
</evidence>
<keyword evidence="5" id="KW-0406">Ion transport</keyword>
<dbReference type="GO" id="GO:0034707">
    <property type="term" value="C:chloride channel complex"/>
    <property type="evidence" value="ECO:0007669"/>
    <property type="project" value="UniProtKB-KW"/>
</dbReference>
<evidence type="ECO:0000256" key="2">
    <source>
        <dbReference type="ARBA" id="ARBA00022448"/>
    </source>
</evidence>
<keyword evidence="6 10" id="KW-0472">Membrane</keyword>
<dbReference type="PRINTS" id="PR00762">
    <property type="entry name" value="CLCHANNEL"/>
</dbReference>
<comment type="subcellular location">
    <subcellularLocation>
        <location evidence="1">Membrane</location>
        <topology evidence="1">Multi-pass membrane protein</topology>
    </subcellularLocation>
</comment>
<dbReference type="InterPro" id="IPR014743">
    <property type="entry name" value="Cl-channel_core"/>
</dbReference>
<dbReference type="InterPro" id="IPR001807">
    <property type="entry name" value="ClC"/>
</dbReference>
<sequence>MDTLRAVMTPMDQVTIRQIIYRILMVSLVAVVVGTAASLAAIGFVDAIQWLNDRLLISPYARIQAEDRHWLVVAATIAVPAVGGLLVGLIVRWLIKEGRGLAPPDAILAVQTRRKAPTIRSGLASTLASLVSLGSGASVGQYGPLVYLGTLFGTMVGRLRLRLPHQRSIAIGCGVAAAISTAFNAPIAGLVFAHEVILRHYSLRAFAPVTVAAATGYVIANVIFERPPLFRVQFGGVEHSYEFLFFALEGVICAGLAWVFMRLLSLSGKLAARTPVPVWLKPAVAGLVLGLVALQVPEVLGIGQETLRFAIIEDAFAIHELALIIVAKLALTALCVGFGFVGGVFSPALLVGILFGAFYGLIVPFVAPFPHSGVVVYAICGMMALASSVIGAPLTTILIVFELTRSYDLTIAAMVAVVFSNLVSYRAVGRSLFDVQLKARGFDLSLGRDRAILQNHRVVHYLHADYTTARAGESVGAVRHTLVANGRAEAVLVDQSDVYQGMVHLQDLVEADPEAPVESIAHATGVVFHEDTSVWESMEMLRGFLGEAVPLLDRQSRVLGVVPEEAVIRAYLEIIHELRREENEAA</sequence>
<dbReference type="Pfam" id="PF00654">
    <property type="entry name" value="Voltage_CLC"/>
    <property type="match status" value="1"/>
</dbReference>
<dbReference type="Pfam" id="PF00571">
    <property type="entry name" value="CBS"/>
    <property type="match status" value="1"/>
</dbReference>
<gene>
    <name evidence="12" type="ORF">C8D92_101307</name>
</gene>
<dbReference type="InterPro" id="IPR050368">
    <property type="entry name" value="ClC-type_chloride_channel"/>
</dbReference>
<feature type="transmembrane region" description="Helical" evidence="10">
    <location>
        <begin position="20"/>
        <end position="48"/>
    </location>
</feature>
<dbReference type="Gene3D" id="1.10.3080.10">
    <property type="entry name" value="Clc chloride channel"/>
    <property type="match status" value="1"/>
</dbReference>